<gene>
    <name evidence="1" type="ORF">EAX61_10315</name>
</gene>
<evidence type="ECO:0000313" key="1">
    <source>
        <dbReference type="EMBL" id="RMB58003.1"/>
    </source>
</evidence>
<dbReference type="AlphaFoldDB" id="A0A3M0G8N7"/>
<dbReference type="RefSeq" id="WP_121917606.1">
    <property type="nucleotide sequence ID" value="NZ_REFV01000009.1"/>
</dbReference>
<name>A0A3M0G8N7_9FLAO</name>
<evidence type="ECO:0000313" key="2">
    <source>
        <dbReference type="Proteomes" id="UP000281985"/>
    </source>
</evidence>
<protein>
    <submittedName>
        <fullName evidence="1">DUF1440 domain-containing protein</fullName>
    </submittedName>
</protein>
<dbReference type="InterPro" id="IPR009898">
    <property type="entry name" value="DUF1440"/>
</dbReference>
<dbReference type="EMBL" id="REFV01000009">
    <property type="protein sequence ID" value="RMB58003.1"/>
    <property type="molecule type" value="Genomic_DNA"/>
</dbReference>
<keyword evidence="2" id="KW-1185">Reference proteome</keyword>
<organism evidence="1 2">
    <name type="scientific">Dokdonia sinensis</name>
    <dbReference type="NCBI Taxonomy" id="2479847"/>
    <lineage>
        <taxon>Bacteria</taxon>
        <taxon>Pseudomonadati</taxon>
        <taxon>Bacteroidota</taxon>
        <taxon>Flavobacteriia</taxon>
        <taxon>Flavobacteriales</taxon>
        <taxon>Flavobacteriaceae</taxon>
        <taxon>Dokdonia</taxon>
    </lineage>
</organism>
<dbReference type="OrthoDB" id="1491441at2"/>
<sequence length="170" mass="17938">MSNTALSTWLEKDTMASTASRGVISGVLGGLAGTIVKAAIERVLPVRNPDTTSAQLKLVDGISEKLTGEPISASNRDLAEQLVNIPIGVSLGASLGYAKKDRPETNLVEGALFGTTAYLATHETSLPLMGLEEAPKDIPVKLQANEFLAHVAFGVTAELVRGWVARRLDD</sequence>
<accession>A0A3M0G8N7</accession>
<comment type="caution">
    <text evidence="1">The sequence shown here is derived from an EMBL/GenBank/DDBJ whole genome shotgun (WGS) entry which is preliminary data.</text>
</comment>
<reference evidence="1 2" key="1">
    <citation type="submission" date="2018-10" db="EMBL/GenBank/DDBJ databases">
        <title>Dokdonia luteus sp. nov., isolated from sea water.</title>
        <authorList>
            <person name="Zhou L.Y."/>
            <person name="Du Z.J."/>
        </authorList>
    </citation>
    <scope>NUCLEOTIDE SEQUENCE [LARGE SCALE GENOMIC DNA]</scope>
    <source>
        <strain evidence="1 2">SH27</strain>
    </source>
</reference>
<dbReference type="Proteomes" id="UP000281985">
    <property type="component" value="Unassembled WGS sequence"/>
</dbReference>
<dbReference type="Pfam" id="PF07274">
    <property type="entry name" value="DUF1440"/>
    <property type="match status" value="1"/>
</dbReference>
<proteinExistence type="predicted"/>